<sequence length="633" mass="71526">MAAITAVSDLKPFKSMWKIQVKIIRLWKQYSAAGGLTIEMVLIDSNGVKINASVKKNLVNQFDSFLSQGSSKIIINFSLNPSCGSYRTTIHPYRIGFLSTTRVRNCDDLPDALTGFEPVNYRDIIDGTLNTDYLVDVIGQIVEVTPIEVVSANGKETHKLTVELRNEKDERLPMVLWGNFATDVSDAIQGRGENTIICVLRFGKIKVWKDERSVSNAYNVSDVELNPFTPEVEAFAALLPKDELALAIVEPKPLALTAGAGDKNDFLVNTPRKTISQLVESNQVEQCIVMCTIAAIESDMGWYYLSCKVCSKKVLNVPNENADGLDDEDEMGFHYYCVKCKVKNPKLMPRYKLHLVVVDNTGNSKFLLFDAIVMQILNRPCNKLTGNSFEEMQDPDDIPLALKDLVGKIFLFKIGIERENFIYKNATYKVLKVVTNTEMILEFEEFSQPKGALTTLAIENSVISDAPEGSLMLNYQSSQECEVLKVTPAKHRGGTVISLEEHVEENSRLSLRFVFFININARMEFTLVNTEFEPLTLLIFFLKKQILVFIYINMLTHQMNYRLKHLKCVAYGKVAVTLNEYNLNSRAPVNVCVLRSWRIHWGEGGFRYITNLESSSQVLFDQDLAEIQNFKSK</sequence>
<feature type="domain" description="Replication protein A 70 kDa DNA-binding subunit B/D first OB fold" evidence="6">
    <location>
        <begin position="5"/>
        <end position="106"/>
    </location>
</feature>
<comment type="caution">
    <text evidence="8">The sequence shown here is derived from an EMBL/GenBank/DDBJ whole genome shotgun (WGS) entry which is preliminary data.</text>
</comment>
<dbReference type="PANTHER" id="PTHR47165">
    <property type="entry name" value="OS03G0429900 PROTEIN"/>
    <property type="match status" value="1"/>
</dbReference>
<evidence type="ECO:0000256" key="5">
    <source>
        <dbReference type="ARBA" id="ARBA00023125"/>
    </source>
</evidence>
<dbReference type="CDD" id="cd04480">
    <property type="entry name" value="RPA1_DBD_A_like"/>
    <property type="match status" value="1"/>
</dbReference>
<evidence type="ECO:0000256" key="3">
    <source>
        <dbReference type="ARBA" id="ARBA00022771"/>
    </source>
</evidence>
<evidence type="ECO:0000256" key="4">
    <source>
        <dbReference type="ARBA" id="ARBA00022833"/>
    </source>
</evidence>
<proteinExistence type="inferred from homology"/>
<dbReference type="SUPFAM" id="SSF50249">
    <property type="entry name" value="Nucleic acid-binding proteins"/>
    <property type="match status" value="3"/>
</dbReference>
<evidence type="ECO:0000256" key="1">
    <source>
        <dbReference type="ARBA" id="ARBA00005690"/>
    </source>
</evidence>
<feature type="domain" description="Replication factor A C-terminal" evidence="7">
    <location>
        <begin position="289"/>
        <end position="423"/>
    </location>
</feature>
<comment type="similarity">
    <text evidence="1">Belongs to the replication factor A protein 1 family.</text>
</comment>
<dbReference type="CDD" id="cd04476">
    <property type="entry name" value="RPA1_DBD_C"/>
    <property type="match status" value="1"/>
</dbReference>
<keyword evidence="2" id="KW-0479">Metal-binding</keyword>
<accession>A0ABQ7ZKA9</accession>
<dbReference type="PANTHER" id="PTHR47165:SF4">
    <property type="entry name" value="OS03G0429900 PROTEIN"/>
    <property type="match status" value="1"/>
</dbReference>
<keyword evidence="3" id="KW-0863">Zinc-finger</keyword>
<evidence type="ECO:0000313" key="9">
    <source>
        <dbReference type="Proteomes" id="UP000824890"/>
    </source>
</evidence>
<dbReference type="CDD" id="cd04481">
    <property type="entry name" value="RPA1_DBD_B_like"/>
    <property type="match status" value="1"/>
</dbReference>
<dbReference type="EMBL" id="JAGKQM010000015">
    <property type="protein sequence ID" value="KAH0880644.1"/>
    <property type="molecule type" value="Genomic_DNA"/>
</dbReference>
<protein>
    <submittedName>
        <fullName evidence="8">Uncharacterized protein</fullName>
    </submittedName>
</protein>
<name>A0ABQ7ZKA9_BRANA</name>
<evidence type="ECO:0000313" key="8">
    <source>
        <dbReference type="EMBL" id="KAH0880644.1"/>
    </source>
</evidence>
<dbReference type="Pfam" id="PF08646">
    <property type="entry name" value="Rep_fac-A_C"/>
    <property type="match status" value="1"/>
</dbReference>
<dbReference type="Gene3D" id="2.40.50.140">
    <property type="entry name" value="Nucleic acid-binding proteins"/>
    <property type="match status" value="3"/>
</dbReference>
<dbReference type="InterPro" id="IPR013955">
    <property type="entry name" value="Rep_factor-A_C"/>
</dbReference>
<organism evidence="8 9">
    <name type="scientific">Brassica napus</name>
    <name type="common">Rape</name>
    <dbReference type="NCBI Taxonomy" id="3708"/>
    <lineage>
        <taxon>Eukaryota</taxon>
        <taxon>Viridiplantae</taxon>
        <taxon>Streptophyta</taxon>
        <taxon>Embryophyta</taxon>
        <taxon>Tracheophyta</taxon>
        <taxon>Spermatophyta</taxon>
        <taxon>Magnoliopsida</taxon>
        <taxon>eudicotyledons</taxon>
        <taxon>Gunneridae</taxon>
        <taxon>Pentapetalae</taxon>
        <taxon>rosids</taxon>
        <taxon>malvids</taxon>
        <taxon>Brassicales</taxon>
        <taxon>Brassicaceae</taxon>
        <taxon>Brassiceae</taxon>
        <taxon>Brassica</taxon>
    </lineage>
</organism>
<dbReference type="InterPro" id="IPR012340">
    <property type="entry name" value="NA-bd_OB-fold"/>
</dbReference>
<keyword evidence="9" id="KW-1185">Reference proteome</keyword>
<keyword evidence="4" id="KW-0862">Zinc</keyword>
<evidence type="ECO:0000256" key="2">
    <source>
        <dbReference type="ARBA" id="ARBA00022723"/>
    </source>
</evidence>
<evidence type="ECO:0000259" key="7">
    <source>
        <dbReference type="Pfam" id="PF08646"/>
    </source>
</evidence>
<keyword evidence="5" id="KW-0238">DNA-binding</keyword>
<dbReference type="InterPro" id="IPR003871">
    <property type="entry name" value="RFA1B/D_OB_1st"/>
</dbReference>
<reference evidence="8 9" key="1">
    <citation type="submission" date="2021-05" db="EMBL/GenBank/DDBJ databases">
        <title>Genome Assembly of Synthetic Allotetraploid Brassica napus Reveals Homoeologous Exchanges between Subgenomes.</title>
        <authorList>
            <person name="Davis J.T."/>
        </authorList>
    </citation>
    <scope>NUCLEOTIDE SEQUENCE [LARGE SCALE GENOMIC DNA]</scope>
    <source>
        <strain evidence="9">cv. Da-Ae</strain>
        <tissue evidence="8">Seedling</tissue>
    </source>
</reference>
<dbReference type="Proteomes" id="UP000824890">
    <property type="component" value="Unassembled WGS sequence"/>
</dbReference>
<dbReference type="InterPro" id="IPR047192">
    <property type="entry name" value="Euk_RPA1_DBD_C"/>
</dbReference>
<evidence type="ECO:0000259" key="6">
    <source>
        <dbReference type="Pfam" id="PF02721"/>
    </source>
</evidence>
<gene>
    <name evidence="8" type="ORF">HID58_068038</name>
</gene>
<dbReference type="Pfam" id="PF02721">
    <property type="entry name" value="DUF223"/>
    <property type="match status" value="1"/>
</dbReference>